<keyword evidence="14" id="KW-1185">Reference proteome</keyword>
<dbReference type="GO" id="GO:0009279">
    <property type="term" value="C:cell outer membrane"/>
    <property type="evidence" value="ECO:0007669"/>
    <property type="project" value="UniProtKB-SubCell"/>
</dbReference>
<dbReference type="OrthoDB" id="8576858at2"/>
<proteinExistence type="predicted"/>
<feature type="domain" description="Porin" evidence="12">
    <location>
        <begin position="16"/>
        <end position="342"/>
    </location>
</feature>
<evidence type="ECO:0000256" key="1">
    <source>
        <dbReference type="ARBA" id="ARBA00004571"/>
    </source>
</evidence>
<comment type="subcellular location">
    <subcellularLocation>
        <location evidence="1">Cell outer membrane</location>
        <topology evidence="1">Multi-pass membrane protein</topology>
    </subcellularLocation>
</comment>
<dbReference type="Proteomes" id="UP000199119">
    <property type="component" value="Unassembled WGS sequence"/>
</dbReference>
<dbReference type="Pfam" id="PF13609">
    <property type="entry name" value="Porin_4"/>
    <property type="match status" value="1"/>
</dbReference>
<gene>
    <name evidence="13" type="ORF">SAMN04489711_111171</name>
</gene>
<name>A0A1I2FRE0_9BURK</name>
<keyword evidence="7" id="KW-0406">Ion transport</keyword>
<dbReference type="InterPro" id="IPR023614">
    <property type="entry name" value="Porin_dom_sf"/>
</dbReference>
<keyword evidence="8" id="KW-0626">Porin</keyword>
<protein>
    <submittedName>
        <fullName evidence="13">Outer membrane protein (Porin)</fullName>
    </submittedName>
</protein>
<evidence type="ECO:0000256" key="9">
    <source>
        <dbReference type="ARBA" id="ARBA00023136"/>
    </source>
</evidence>
<dbReference type="EMBL" id="FONX01000011">
    <property type="protein sequence ID" value="SFF07573.1"/>
    <property type="molecule type" value="Genomic_DNA"/>
</dbReference>
<keyword evidence="4" id="KW-1134">Transmembrane beta strand</keyword>
<organism evidence="13 14">
    <name type="scientific">Paracidovorax wautersii</name>
    <dbReference type="NCBI Taxonomy" id="1177982"/>
    <lineage>
        <taxon>Bacteria</taxon>
        <taxon>Pseudomonadati</taxon>
        <taxon>Pseudomonadota</taxon>
        <taxon>Betaproteobacteria</taxon>
        <taxon>Burkholderiales</taxon>
        <taxon>Comamonadaceae</taxon>
        <taxon>Paracidovorax</taxon>
    </lineage>
</organism>
<dbReference type="PANTHER" id="PTHR34501">
    <property type="entry name" value="PROTEIN YDDL-RELATED"/>
    <property type="match status" value="1"/>
</dbReference>
<dbReference type="PROSITE" id="PS51257">
    <property type="entry name" value="PROKAR_LIPOPROTEIN"/>
    <property type="match status" value="1"/>
</dbReference>
<keyword evidence="10" id="KW-0998">Cell outer membrane</keyword>
<dbReference type="InterPro" id="IPR050298">
    <property type="entry name" value="Gram-neg_bact_OMP"/>
</dbReference>
<feature type="signal peptide" evidence="11">
    <location>
        <begin position="1"/>
        <end position="28"/>
    </location>
</feature>
<accession>A0A1I2FRE0</accession>
<dbReference type="GO" id="GO:0006811">
    <property type="term" value="P:monoatomic ion transport"/>
    <property type="evidence" value="ECO:0007669"/>
    <property type="project" value="UniProtKB-KW"/>
</dbReference>
<reference evidence="14" key="1">
    <citation type="submission" date="2016-10" db="EMBL/GenBank/DDBJ databases">
        <authorList>
            <person name="Varghese N."/>
            <person name="Submissions S."/>
        </authorList>
    </citation>
    <scope>NUCLEOTIDE SEQUENCE [LARGE SCALE GENOMIC DNA]</scope>
    <source>
        <strain evidence="14">DSM 27981</strain>
    </source>
</reference>
<feature type="chain" id="PRO_5011435541" evidence="11">
    <location>
        <begin position="29"/>
        <end position="381"/>
    </location>
</feature>
<evidence type="ECO:0000256" key="4">
    <source>
        <dbReference type="ARBA" id="ARBA00022452"/>
    </source>
</evidence>
<keyword evidence="6 11" id="KW-0732">Signal</keyword>
<evidence type="ECO:0000256" key="7">
    <source>
        <dbReference type="ARBA" id="ARBA00023065"/>
    </source>
</evidence>
<keyword evidence="9" id="KW-0472">Membrane</keyword>
<dbReference type="SUPFAM" id="SSF56935">
    <property type="entry name" value="Porins"/>
    <property type="match status" value="1"/>
</dbReference>
<dbReference type="CDD" id="cd00342">
    <property type="entry name" value="gram_neg_porins"/>
    <property type="match status" value="1"/>
</dbReference>
<keyword evidence="3" id="KW-0813">Transport</keyword>
<dbReference type="STRING" id="1177982.SAMN04489711_111171"/>
<dbReference type="Gene3D" id="2.40.160.10">
    <property type="entry name" value="Porin"/>
    <property type="match status" value="1"/>
</dbReference>
<evidence type="ECO:0000256" key="2">
    <source>
        <dbReference type="ARBA" id="ARBA00011233"/>
    </source>
</evidence>
<evidence type="ECO:0000256" key="3">
    <source>
        <dbReference type="ARBA" id="ARBA00022448"/>
    </source>
</evidence>
<evidence type="ECO:0000259" key="12">
    <source>
        <dbReference type="Pfam" id="PF13609"/>
    </source>
</evidence>
<evidence type="ECO:0000256" key="8">
    <source>
        <dbReference type="ARBA" id="ARBA00023114"/>
    </source>
</evidence>
<evidence type="ECO:0000256" key="10">
    <source>
        <dbReference type="ARBA" id="ARBA00023237"/>
    </source>
</evidence>
<dbReference type="InterPro" id="IPR002299">
    <property type="entry name" value="Porin_Neis"/>
</dbReference>
<sequence>MTSLSPRPARRLPWIALAALGAACSAQAQQAATSSVTLYGSIDQYLNYMHSSSGATVKSLEDGALLRSRIGVRGSEDLGGGYAARFNLEGGLSADTGASADSSRFFDRQSWVGVATPVGEFRLGRQNGPILTRGGYIDFTTRTLGSMVNNFGVPSRYDNDIAYLSPRIGGVAGELHFALPEVPGSVARQSVIQGAVDYINDYMRLGYIGLRGSAPANAPFQRDVVYDNLFANWMYGKGTVYLTYVRSNNSTGNAVSNNAGSILGNVGGLVAGTNPDVNRFYRIWQVSADYQVSAKLRVGALWGRIEDTSGSGRNANGGAIGAYYDLSKRTTLVALVDTLRNGANGGFRPSGSAGLKTNFGTPNDVNGRTINGVQLGVLHRF</sequence>
<dbReference type="PRINTS" id="PR00184">
    <property type="entry name" value="NEISSPPORIN"/>
</dbReference>
<dbReference type="InterPro" id="IPR033900">
    <property type="entry name" value="Gram_neg_porin_domain"/>
</dbReference>
<dbReference type="GO" id="GO:0046930">
    <property type="term" value="C:pore complex"/>
    <property type="evidence" value="ECO:0007669"/>
    <property type="project" value="UniProtKB-KW"/>
</dbReference>
<dbReference type="PANTHER" id="PTHR34501:SF9">
    <property type="entry name" value="MAJOR OUTER MEMBRANE PROTEIN P.IA"/>
    <property type="match status" value="1"/>
</dbReference>
<dbReference type="GO" id="GO:0015288">
    <property type="term" value="F:porin activity"/>
    <property type="evidence" value="ECO:0007669"/>
    <property type="project" value="UniProtKB-KW"/>
</dbReference>
<evidence type="ECO:0000256" key="5">
    <source>
        <dbReference type="ARBA" id="ARBA00022692"/>
    </source>
</evidence>
<dbReference type="AlphaFoldDB" id="A0A1I2FRE0"/>
<evidence type="ECO:0000313" key="14">
    <source>
        <dbReference type="Proteomes" id="UP000199119"/>
    </source>
</evidence>
<keyword evidence="5" id="KW-0812">Transmembrane</keyword>
<comment type="subunit">
    <text evidence="2">Homotrimer.</text>
</comment>
<evidence type="ECO:0000313" key="13">
    <source>
        <dbReference type="EMBL" id="SFF07573.1"/>
    </source>
</evidence>
<evidence type="ECO:0000256" key="6">
    <source>
        <dbReference type="ARBA" id="ARBA00022729"/>
    </source>
</evidence>
<dbReference type="RefSeq" id="WP_092940398.1">
    <property type="nucleotide sequence ID" value="NZ_FONX01000011.1"/>
</dbReference>
<evidence type="ECO:0000256" key="11">
    <source>
        <dbReference type="SAM" id="SignalP"/>
    </source>
</evidence>